<protein>
    <submittedName>
        <fullName evidence="1">Uncharacterized protein</fullName>
    </submittedName>
</protein>
<reference evidence="1" key="1">
    <citation type="submission" date="2015-08" db="EMBL/GenBank/DDBJ databases">
        <authorList>
            <person name="Babu N.S."/>
            <person name="Beckwith C.J."/>
            <person name="Beseler K.G."/>
            <person name="Brison A."/>
            <person name="Carone J.V."/>
            <person name="Caskin T.P."/>
            <person name="Diamond M."/>
            <person name="Durham M.E."/>
            <person name="Foxe J.M."/>
            <person name="Go M."/>
            <person name="Henderson B.A."/>
            <person name="Jones I.B."/>
            <person name="McGettigan J.A."/>
            <person name="Micheletti S.J."/>
            <person name="Nasrallah M.E."/>
            <person name="Ortiz D."/>
            <person name="Piller C.R."/>
            <person name="Privatt S.R."/>
            <person name="Schneider S.L."/>
            <person name="Sharp S."/>
            <person name="Smith T.C."/>
            <person name="Stanton J.D."/>
            <person name="Ullery H.E."/>
            <person name="Wilson R.J."/>
            <person name="Serrano M.G."/>
            <person name="Buck G."/>
            <person name="Lee V."/>
            <person name="Wang Y."/>
            <person name="Carvalho R."/>
            <person name="Voegtly L."/>
            <person name="Shi R."/>
            <person name="Duckworth R."/>
            <person name="Johnson A."/>
            <person name="Loviza R."/>
            <person name="Walstead R."/>
            <person name="Shah Z."/>
            <person name="Kiflezghi M."/>
            <person name="Wade K."/>
            <person name="Ball S.L."/>
            <person name="Bradley K.W."/>
            <person name="Asai D.J."/>
            <person name="Bowman C.A."/>
            <person name="Russell D.A."/>
            <person name="Pope W.H."/>
            <person name="Jacobs-Sera D."/>
            <person name="Hendrix R.W."/>
            <person name="Hatfull G.F."/>
        </authorList>
    </citation>
    <scope>NUCLEOTIDE SEQUENCE</scope>
</reference>
<gene>
    <name evidence="1" type="ORF">NOCA2480085</name>
</gene>
<dbReference type="AlphaFoldDB" id="A0A2P2C7W0"/>
<evidence type="ECO:0000313" key="1">
    <source>
        <dbReference type="EMBL" id="CUR58068.1"/>
    </source>
</evidence>
<accession>A0A2P2C7W0</accession>
<organism evidence="1">
    <name type="scientific">metagenome</name>
    <dbReference type="NCBI Taxonomy" id="256318"/>
    <lineage>
        <taxon>unclassified sequences</taxon>
        <taxon>metagenomes</taxon>
    </lineage>
</organism>
<dbReference type="EMBL" id="CZKA01000043">
    <property type="protein sequence ID" value="CUR58068.1"/>
    <property type="molecule type" value="Genomic_DNA"/>
</dbReference>
<proteinExistence type="predicted"/>
<sequence>MTTFIEDSPRAFQAKWIAEAVSAGHARAAVLTPWATPWHHRGGPGKKPGIRERAQELVGDGVPIWFDATTHALQMGGVGDFRYYDEFDLWGGPRGDLATPANRDEHVRKVFDIQDALGARHLGPTVLLHTGLSQTSVVALGLARAAIERDPQCWLTIAGTNPFWASGSALDAHIGALAALQPAGWFVAVARPLSTIPVASTREEIFGLCRTVRALAEDAPIHVSHGDLAALPAIAAGAATVGTGWDKRQRVVSFADYAARTPGATGGGWYERPTFRGLIGSLSTNEASVLQSRDPAFTTRMGGLPAPGPKEAFVQHAATLSSLVSEIAAQRDFEHRYRRLDDLYRASATEWVTSQALSPSDTSASDWIGALEEGLSDYGAAEGW</sequence>
<name>A0A2P2C7W0_9ZZZZ</name>